<comment type="similarity">
    <text evidence="1">Belongs to the VPS18 family.</text>
</comment>
<keyword evidence="5" id="KW-0472">Membrane</keyword>
<dbReference type="GO" id="GO:0030897">
    <property type="term" value="C:HOPS complex"/>
    <property type="evidence" value="ECO:0007669"/>
    <property type="project" value="TreeGrafter"/>
</dbReference>
<feature type="coiled-coil region" evidence="8">
    <location>
        <begin position="886"/>
        <end position="920"/>
    </location>
</feature>
<dbReference type="Pfam" id="PF05131">
    <property type="entry name" value="Pep3_Vps18"/>
    <property type="match status" value="1"/>
</dbReference>
<dbReference type="GO" id="GO:0006886">
    <property type="term" value="P:intracellular protein transport"/>
    <property type="evidence" value="ECO:0007669"/>
    <property type="project" value="UniProtKB-UniRule"/>
</dbReference>
<evidence type="ECO:0000313" key="12">
    <source>
        <dbReference type="Proteomes" id="UP001050691"/>
    </source>
</evidence>
<feature type="domain" description="Pep3/Vps18 RING C-terminal" evidence="10">
    <location>
        <begin position="925"/>
        <end position="988"/>
    </location>
</feature>
<dbReference type="PANTHER" id="PTHR23323">
    <property type="entry name" value="VACUOLAR PROTEIN SORTING-ASSOCIATED PROTEIN"/>
    <property type="match status" value="1"/>
</dbReference>
<dbReference type="Proteomes" id="UP001050691">
    <property type="component" value="Unassembled WGS sequence"/>
</dbReference>
<feature type="repeat" description="CHCR" evidence="7">
    <location>
        <begin position="685"/>
        <end position="849"/>
    </location>
</feature>
<proteinExistence type="inferred from homology"/>
<dbReference type="EMBL" id="BPWL01000003">
    <property type="protein sequence ID" value="GJJ08739.1"/>
    <property type="molecule type" value="Genomic_DNA"/>
</dbReference>
<comment type="subcellular location">
    <subcellularLocation>
        <location evidence="6">Endomembrane system</location>
        <topology evidence="6">Peripheral membrane protein</topology>
        <orientation evidence="6">Cytoplasmic side</orientation>
    </subcellularLocation>
</comment>
<dbReference type="CDD" id="cd16462">
    <property type="entry name" value="RING-H2_Pep3p-like"/>
    <property type="match status" value="1"/>
</dbReference>
<dbReference type="InterPro" id="IPR000547">
    <property type="entry name" value="Clathrin_H-chain/VPS_repeat"/>
</dbReference>
<dbReference type="GO" id="GO:0008270">
    <property type="term" value="F:zinc ion binding"/>
    <property type="evidence" value="ECO:0007669"/>
    <property type="project" value="UniProtKB-KW"/>
</dbReference>
<evidence type="ECO:0000256" key="3">
    <source>
        <dbReference type="ARBA" id="ARBA00022771"/>
    </source>
</evidence>
<reference evidence="11" key="1">
    <citation type="submission" date="2021-10" db="EMBL/GenBank/DDBJ databases">
        <title>De novo Genome Assembly of Clathrus columnatus (Basidiomycota, Fungi) Using Illumina and Nanopore Sequence Data.</title>
        <authorList>
            <person name="Ogiso-Tanaka E."/>
            <person name="Itagaki H."/>
            <person name="Hosoya T."/>
            <person name="Hosaka K."/>
        </authorList>
    </citation>
    <scope>NUCLEOTIDE SEQUENCE</scope>
    <source>
        <strain evidence="11">MO-923</strain>
    </source>
</reference>
<evidence type="ECO:0000256" key="4">
    <source>
        <dbReference type="ARBA" id="ARBA00022833"/>
    </source>
</evidence>
<dbReference type="AlphaFoldDB" id="A0AAV5A7L3"/>
<keyword evidence="2" id="KW-0479">Metal-binding</keyword>
<evidence type="ECO:0000256" key="5">
    <source>
        <dbReference type="ARBA" id="ARBA00023136"/>
    </source>
</evidence>
<evidence type="ECO:0000313" key="11">
    <source>
        <dbReference type="EMBL" id="GJJ08739.1"/>
    </source>
</evidence>
<gene>
    <name evidence="11" type="ORF">Clacol_002958</name>
</gene>
<protein>
    <recommendedName>
        <fullName evidence="13">Vacuolar protein sorting-associated protein 18 homolog</fullName>
    </recommendedName>
</protein>
<dbReference type="InterPro" id="IPR058919">
    <property type="entry name" value="Pep3/Vps18_RING_C"/>
</dbReference>
<dbReference type="PANTHER" id="PTHR23323:SF26">
    <property type="entry name" value="VACUOLAR PROTEIN SORTING-ASSOCIATED PROTEIN 18 HOMOLOG"/>
    <property type="match status" value="1"/>
</dbReference>
<dbReference type="GO" id="GO:0007032">
    <property type="term" value="P:endosome organization"/>
    <property type="evidence" value="ECO:0007669"/>
    <property type="project" value="TreeGrafter"/>
</dbReference>
<keyword evidence="3" id="KW-0863">Zinc-finger</keyword>
<name>A0AAV5A7L3_9AGAM</name>
<evidence type="ECO:0008006" key="13">
    <source>
        <dbReference type="Google" id="ProtNLM"/>
    </source>
</evidence>
<evidence type="ECO:0000256" key="7">
    <source>
        <dbReference type="PROSITE-ProRule" id="PRU01006"/>
    </source>
</evidence>
<dbReference type="GO" id="GO:0005768">
    <property type="term" value="C:endosome"/>
    <property type="evidence" value="ECO:0007669"/>
    <property type="project" value="TreeGrafter"/>
</dbReference>
<evidence type="ECO:0000256" key="6">
    <source>
        <dbReference type="ARBA" id="ARBA00029433"/>
    </source>
</evidence>
<dbReference type="GO" id="GO:0030674">
    <property type="term" value="F:protein-macromolecule adaptor activity"/>
    <property type="evidence" value="ECO:0007669"/>
    <property type="project" value="TreeGrafter"/>
</dbReference>
<dbReference type="GO" id="GO:0007033">
    <property type="term" value="P:vacuole organization"/>
    <property type="evidence" value="ECO:0007669"/>
    <property type="project" value="TreeGrafter"/>
</dbReference>
<organism evidence="11 12">
    <name type="scientific">Clathrus columnatus</name>
    <dbReference type="NCBI Taxonomy" id="1419009"/>
    <lineage>
        <taxon>Eukaryota</taxon>
        <taxon>Fungi</taxon>
        <taxon>Dikarya</taxon>
        <taxon>Basidiomycota</taxon>
        <taxon>Agaricomycotina</taxon>
        <taxon>Agaricomycetes</taxon>
        <taxon>Phallomycetidae</taxon>
        <taxon>Phallales</taxon>
        <taxon>Clathraceae</taxon>
        <taxon>Clathrus</taxon>
    </lineage>
</organism>
<evidence type="ECO:0000259" key="10">
    <source>
        <dbReference type="Pfam" id="PF26148"/>
    </source>
</evidence>
<dbReference type="GO" id="GO:0048284">
    <property type="term" value="P:organelle fusion"/>
    <property type="evidence" value="ECO:0007669"/>
    <property type="project" value="TreeGrafter"/>
</dbReference>
<sequence length="1109" mass="125816">MFEEFVEHAGAKQDAPNGVASSLPQVAYQGFEPAFGENDNRAGFGDIITAALDSGYYPSAQEQNSNIFELSIVQYTIPAPLVSLAVSSDVVAMGLSNNFLILIELSRPDQVIKLQLPRKPSEMTLYKVFLDPSGRHVIITSLQGENYYIYKGWKKFKPLRFKTIIECVAWNRPALLSSATTSTKEILLGDRNGVLYEACLDAGEELFKSLEKYVQSVYTLPDRQSVTGIDFVYFPPSDFKKGLVLVTTATRIYQFVGKVDRRSDDAGKVFNTLFAAYQDLVPSEQFMELPGDVKYSQLHFLMPKRPDPNRYQHPWRGGLTFLAPGIYHGEIKYTSASPVDGLIESPKLIPFPNLEGPTAAMGNKPLSQAPIAIALTQFHFLLLYQDKIVAVCNLNDRVVYEESLPLRPNEEVRGLVVDHIRKTYWIYTDSSLWELVITGEDRDLWKVYLEKGQPDIALTYAKTPNQRDHVLARQADAHFEAGRYIKSAQCYAQSSKSFEEVTLRFIDAGERDALRCYLVSRLERTRKTDLTQRMMLATWLVEIYLSKCNQLDDLVASESVSHDVENLQRERVSTEDELKEFFETYKSNLERKTIYDLIHSHGRIDMYLYYATVVGDFERVIEHWVMEEEWSKAIGILNRQVNGITTRDYRTSTLIINQNNLELYYRFGPVLIRHAPKETVDSWLRQSSLDPSRLIPSLLQLQYLPRDPLSPNHAIRYLNHTIFESHSSSPIIHNLLITFFTVAVSAPEDDGPLLRFLSSAPEDPLTGKPYFDLDYALRLCKQSGRTQACVHIYSKMGLYENSVDLALLKGDLELAKINADKPEDDRSLKKKLWLKIAKYIIQDRQDLRTAMRLLEDTNQLKIEDILPFFPDFVVIDDFKDDICAALESYSNHIETLKAEMNEATRNAEAIKQEIADLKNRFITLQPGERCSKCATPLLSRQFYVFPCQHSFHADCLISIVKEYLPATSLRRILALQNEIIRNSTKGRAQVNGQRQATSNTPQRALLSANFNSPQGALSSIPGIGLTRNLVAAGTQLRDLIIPESVASVVGAWGGNKQDTMEGLDREKIEKMREELDELLASSCPLCDSVISGLDKPFIRDGEIDDSWKL</sequence>
<evidence type="ECO:0000259" key="9">
    <source>
        <dbReference type="Pfam" id="PF05131"/>
    </source>
</evidence>
<keyword evidence="4" id="KW-0862">Zinc</keyword>
<comment type="caution">
    <text evidence="11">The sequence shown here is derived from an EMBL/GenBank/DDBJ whole genome shotgun (WGS) entry which is preliminary data.</text>
</comment>
<feature type="domain" description="Pep3/Vps18 beta-propeller" evidence="9">
    <location>
        <begin position="67"/>
        <end position="437"/>
    </location>
</feature>
<dbReference type="GO" id="GO:0006904">
    <property type="term" value="P:vesicle docking involved in exocytosis"/>
    <property type="evidence" value="ECO:0007669"/>
    <property type="project" value="TreeGrafter"/>
</dbReference>
<accession>A0AAV5A7L3</accession>
<keyword evidence="12" id="KW-1185">Reference proteome</keyword>
<evidence type="ECO:0000256" key="8">
    <source>
        <dbReference type="SAM" id="Coils"/>
    </source>
</evidence>
<feature type="coiled-coil region" evidence="8">
    <location>
        <begin position="557"/>
        <end position="584"/>
    </location>
</feature>
<dbReference type="Pfam" id="PF26148">
    <property type="entry name" value="VPS18_RING_C"/>
    <property type="match status" value="1"/>
</dbReference>
<evidence type="ECO:0000256" key="1">
    <source>
        <dbReference type="ARBA" id="ARBA00010454"/>
    </source>
</evidence>
<keyword evidence="8" id="KW-0175">Coiled coil</keyword>
<dbReference type="PROSITE" id="PS50236">
    <property type="entry name" value="CHCR"/>
    <property type="match status" value="1"/>
</dbReference>
<evidence type="ECO:0000256" key="2">
    <source>
        <dbReference type="ARBA" id="ARBA00022723"/>
    </source>
</evidence>
<dbReference type="InterPro" id="IPR007810">
    <property type="entry name" value="Pep3/Vps18_beta-prop"/>
</dbReference>